<dbReference type="EMBL" id="MT142878">
    <property type="protein sequence ID" value="QJA89918.1"/>
    <property type="molecule type" value="Genomic_DNA"/>
</dbReference>
<protein>
    <recommendedName>
        <fullName evidence="3">Tail protein</fullName>
    </recommendedName>
</protein>
<evidence type="ECO:0000313" key="1">
    <source>
        <dbReference type="EMBL" id="QJA74908.1"/>
    </source>
</evidence>
<reference evidence="1" key="1">
    <citation type="submission" date="2020-03" db="EMBL/GenBank/DDBJ databases">
        <title>The deep terrestrial virosphere.</title>
        <authorList>
            <person name="Holmfeldt K."/>
            <person name="Nilsson E."/>
            <person name="Simone D."/>
            <person name="Lopez-Fernandez M."/>
            <person name="Wu X."/>
            <person name="de Brujin I."/>
            <person name="Lundin D."/>
            <person name="Andersson A."/>
            <person name="Bertilsson S."/>
            <person name="Dopson M."/>
        </authorList>
    </citation>
    <scope>NUCLEOTIDE SEQUENCE</scope>
    <source>
        <strain evidence="1">MM415A01897</strain>
        <strain evidence="2">MM415B02472</strain>
    </source>
</reference>
<dbReference type="EMBL" id="MT142128">
    <property type="protein sequence ID" value="QJA74908.1"/>
    <property type="molecule type" value="Genomic_DNA"/>
</dbReference>
<proteinExistence type="predicted"/>
<evidence type="ECO:0008006" key="3">
    <source>
        <dbReference type="Google" id="ProtNLM"/>
    </source>
</evidence>
<dbReference type="AlphaFoldDB" id="A0A6M3JZI9"/>
<sequence>MPIKPVDTAIIVHVGPLVDQTDGYTLETGIAYDSAGMTVDLFKETDSVITKVDLTLTSSIWTHKGNGIYAINVTAAQNNTEGLLYVVGKCDASSPFISPKYEIVPVDLEVKLSSTAQAALIKDLYLSMRDMFNKYVKTTKATEAA</sequence>
<name>A0A6M3JZI9_9ZZZZ</name>
<evidence type="ECO:0000313" key="2">
    <source>
        <dbReference type="EMBL" id="QJA89918.1"/>
    </source>
</evidence>
<gene>
    <name evidence="1" type="ORF">MM415A01897_0009</name>
    <name evidence="2" type="ORF">MM415B02472_0005</name>
</gene>
<accession>A0A6M3JZI9</accession>
<organism evidence="1">
    <name type="scientific">viral metagenome</name>
    <dbReference type="NCBI Taxonomy" id="1070528"/>
    <lineage>
        <taxon>unclassified sequences</taxon>
        <taxon>metagenomes</taxon>
        <taxon>organismal metagenomes</taxon>
    </lineage>
</organism>